<gene>
    <name evidence="2" type="ORF">K443DRAFT_643776</name>
</gene>
<dbReference type="Proteomes" id="UP000054477">
    <property type="component" value="Unassembled WGS sequence"/>
</dbReference>
<dbReference type="Pfam" id="PF12937">
    <property type="entry name" value="F-box-like"/>
    <property type="match status" value="1"/>
</dbReference>
<sequence length="225" mass="25534">MPNINDLPLEILGLIFISFYQDLERGEVDIGLAAVCLTCKRWSDFALSTPELWSLIEIISVPSTTPRSNLPSYTKVFSWLDRSKNWPLALAVRGEWLNERQSTSIRAILPLLIAHSHRWRRVFFGFGFWFQPMHVELPHTFIAPILESIEVASPTDATTALMWLGKAVNLHSYYITIGGDRITGQSLKPVTSPIELLTMKIQRGTRCKEPQEPFHSLRVGPLYGS</sequence>
<reference evidence="2 3" key="1">
    <citation type="submission" date="2014-04" db="EMBL/GenBank/DDBJ databases">
        <authorList>
            <consortium name="DOE Joint Genome Institute"/>
            <person name="Kuo A."/>
            <person name="Kohler A."/>
            <person name="Nagy L.G."/>
            <person name="Floudas D."/>
            <person name="Copeland A."/>
            <person name="Barry K.W."/>
            <person name="Cichocki N."/>
            <person name="Veneault-Fourrey C."/>
            <person name="LaButti K."/>
            <person name="Lindquist E.A."/>
            <person name="Lipzen A."/>
            <person name="Lundell T."/>
            <person name="Morin E."/>
            <person name="Murat C."/>
            <person name="Sun H."/>
            <person name="Tunlid A."/>
            <person name="Henrissat B."/>
            <person name="Grigoriev I.V."/>
            <person name="Hibbett D.S."/>
            <person name="Martin F."/>
            <person name="Nordberg H.P."/>
            <person name="Cantor M.N."/>
            <person name="Hua S.X."/>
        </authorList>
    </citation>
    <scope>NUCLEOTIDE SEQUENCE [LARGE SCALE GENOMIC DNA]</scope>
    <source>
        <strain evidence="2 3">LaAM-08-1</strain>
    </source>
</reference>
<accession>A0A0C9WR12</accession>
<evidence type="ECO:0000313" key="2">
    <source>
        <dbReference type="EMBL" id="KIJ93740.1"/>
    </source>
</evidence>
<protein>
    <recommendedName>
        <fullName evidence="1">F-box domain-containing protein</fullName>
    </recommendedName>
</protein>
<feature type="domain" description="F-box" evidence="1">
    <location>
        <begin position="4"/>
        <end position="54"/>
    </location>
</feature>
<dbReference type="HOGENOM" id="CLU_1230116_0_0_1"/>
<keyword evidence="3" id="KW-1185">Reference proteome</keyword>
<dbReference type="EMBL" id="KN838827">
    <property type="protein sequence ID" value="KIJ93740.1"/>
    <property type="molecule type" value="Genomic_DNA"/>
</dbReference>
<dbReference type="InterPro" id="IPR001810">
    <property type="entry name" value="F-box_dom"/>
</dbReference>
<dbReference type="OrthoDB" id="3365698at2759"/>
<dbReference type="AlphaFoldDB" id="A0A0C9WR12"/>
<reference evidence="3" key="2">
    <citation type="submission" date="2015-01" db="EMBL/GenBank/DDBJ databases">
        <title>Evolutionary Origins and Diversification of the Mycorrhizal Mutualists.</title>
        <authorList>
            <consortium name="DOE Joint Genome Institute"/>
            <consortium name="Mycorrhizal Genomics Consortium"/>
            <person name="Kohler A."/>
            <person name="Kuo A."/>
            <person name="Nagy L.G."/>
            <person name="Floudas D."/>
            <person name="Copeland A."/>
            <person name="Barry K.W."/>
            <person name="Cichocki N."/>
            <person name="Veneault-Fourrey C."/>
            <person name="LaButti K."/>
            <person name="Lindquist E.A."/>
            <person name="Lipzen A."/>
            <person name="Lundell T."/>
            <person name="Morin E."/>
            <person name="Murat C."/>
            <person name="Riley R."/>
            <person name="Ohm R."/>
            <person name="Sun H."/>
            <person name="Tunlid A."/>
            <person name="Henrissat B."/>
            <person name="Grigoriev I.V."/>
            <person name="Hibbett D.S."/>
            <person name="Martin F."/>
        </authorList>
    </citation>
    <scope>NUCLEOTIDE SEQUENCE [LARGE SCALE GENOMIC DNA]</scope>
    <source>
        <strain evidence="3">LaAM-08-1</strain>
    </source>
</reference>
<organism evidence="2 3">
    <name type="scientific">Laccaria amethystina LaAM-08-1</name>
    <dbReference type="NCBI Taxonomy" id="1095629"/>
    <lineage>
        <taxon>Eukaryota</taxon>
        <taxon>Fungi</taxon>
        <taxon>Dikarya</taxon>
        <taxon>Basidiomycota</taxon>
        <taxon>Agaricomycotina</taxon>
        <taxon>Agaricomycetes</taxon>
        <taxon>Agaricomycetidae</taxon>
        <taxon>Agaricales</taxon>
        <taxon>Agaricineae</taxon>
        <taxon>Hydnangiaceae</taxon>
        <taxon>Laccaria</taxon>
    </lineage>
</organism>
<name>A0A0C9WR12_9AGAR</name>
<evidence type="ECO:0000259" key="1">
    <source>
        <dbReference type="Pfam" id="PF12937"/>
    </source>
</evidence>
<evidence type="ECO:0000313" key="3">
    <source>
        <dbReference type="Proteomes" id="UP000054477"/>
    </source>
</evidence>
<proteinExistence type="predicted"/>